<comment type="catalytic activity">
    <reaction evidence="1">
        <text>ATP + protein L-histidine = ADP + protein N-phospho-L-histidine.</text>
        <dbReference type="EC" id="2.7.13.3"/>
    </reaction>
</comment>
<dbReference type="PROSITE" id="PS50109">
    <property type="entry name" value="HIS_KIN"/>
    <property type="match status" value="1"/>
</dbReference>
<keyword evidence="4" id="KW-0808">Transferase</keyword>
<dbReference type="InterPro" id="IPR013767">
    <property type="entry name" value="PAS_fold"/>
</dbReference>
<dbReference type="InterPro" id="IPR036890">
    <property type="entry name" value="HATPase_C_sf"/>
</dbReference>
<feature type="transmembrane region" description="Helical" evidence="9">
    <location>
        <begin position="259"/>
        <end position="280"/>
    </location>
</feature>
<keyword evidence="7" id="KW-0067">ATP-binding</keyword>
<dbReference type="Pfam" id="PF00989">
    <property type="entry name" value="PAS"/>
    <property type="match status" value="1"/>
</dbReference>
<dbReference type="PROSITE" id="PS50112">
    <property type="entry name" value="PAS"/>
    <property type="match status" value="1"/>
</dbReference>
<dbReference type="PANTHER" id="PTHR43065:SF10">
    <property type="entry name" value="PEROXIDE STRESS-ACTIVATED HISTIDINE KINASE MAK3"/>
    <property type="match status" value="1"/>
</dbReference>
<dbReference type="Pfam" id="PF02518">
    <property type="entry name" value="HATPase_c"/>
    <property type="match status" value="1"/>
</dbReference>
<keyword evidence="14" id="KW-1185">Reference proteome</keyword>
<feature type="domain" description="Histidine kinase" evidence="10">
    <location>
        <begin position="446"/>
        <end position="661"/>
    </location>
</feature>
<accession>A0ABX1NRF6</accession>
<sequence length="662" mass="74197">MQPAPRRRAPDAPTPAPAKWLAVLPYLTLPLFLAVIAALVWLTRSADRDEQRMTLINDVLWMEQNLQFQLDRNASLLAQIGPELFAHDTQPASTEAKLRQLLRPESGLVRVIWLDAEGRRKGEMPPMSGSHLIGESVGAVPANSVFRLARAIGRRAYGPAYEVADGSHQFEVHVPIYSEDAFIGAAVGIYSLHELIAGELPWWFSERYRVSVLDADGRQIVAKSKVAPLSGDMKYMIPFDPPGHGLSLHITAYRGETRWVPVLLIASIVLLAGIIVWSVWQLRRQLVRRHSAEQALRRESLFRKAMEDSLLTGLRARDLDGRITYVNPAFCKMVGYSPEELIGRLPPMPYWDPDHLERTQEVHDMILSGAAPPEGVELRLRRKNGERLDALIFEAPLIDAAGCHTGWMGSLLDITEQKRARELGRQQEERLQATSRLVTMGEMASTLAHELNQPLAAIASYNTGCLNRLEQATIDRDELRDIHAKLGRQARRAGEIIRRVHDFVRRAEPKREALDFNTVIREAIGLIEADAHKRRMRIETDLAPRLPDIPADPVMIEQVIVNLVRNGMDAMHDNPPDRRTVRVATREEGGQLVVRVADSGRGIDADTARRLFEPFFTTKPEGMGMGLNICRSIAELHHGRLGFESNPDGGTIFILSFPVELS</sequence>
<dbReference type="Gene3D" id="3.30.450.20">
    <property type="entry name" value="PAS domain"/>
    <property type="match status" value="1"/>
</dbReference>
<dbReference type="PANTHER" id="PTHR43065">
    <property type="entry name" value="SENSOR HISTIDINE KINASE"/>
    <property type="match status" value="1"/>
</dbReference>
<dbReference type="InterPro" id="IPR005467">
    <property type="entry name" value="His_kinase_dom"/>
</dbReference>
<comment type="caution">
    <text evidence="13">The sequence shown here is derived from an EMBL/GenBank/DDBJ whole genome shotgun (WGS) entry which is preliminary data.</text>
</comment>
<evidence type="ECO:0000256" key="8">
    <source>
        <dbReference type="ARBA" id="ARBA00023012"/>
    </source>
</evidence>
<dbReference type="Pfam" id="PF00512">
    <property type="entry name" value="HisKA"/>
    <property type="match status" value="1"/>
</dbReference>
<evidence type="ECO:0000259" key="11">
    <source>
        <dbReference type="PROSITE" id="PS50112"/>
    </source>
</evidence>
<dbReference type="EMBL" id="WTVP01000005">
    <property type="protein sequence ID" value="NMG14578.1"/>
    <property type="molecule type" value="Genomic_DNA"/>
</dbReference>
<evidence type="ECO:0000256" key="3">
    <source>
        <dbReference type="ARBA" id="ARBA00022553"/>
    </source>
</evidence>
<dbReference type="EC" id="2.7.13.3" evidence="2"/>
<keyword evidence="9" id="KW-0812">Transmembrane</keyword>
<dbReference type="SUPFAM" id="SSF47384">
    <property type="entry name" value="Homodimeric domain of signal transducing histidine kinase"/>
    <property type="match status" value="1"/>
</dbReference>
<dbReference type="Gene3D" id="1.10.287.130">
    <property type="match status" value="1"/>
</dbReference>
<evidence type="ECO:0000259" key="10">
    <source>
        <dbReference type="PROSITE" id="PS50109"/>
    </source>
</evidence>
<dbReference type="InterPro" id="IPR003661">
    <property type="entry name" value="HisK_dim/P_dom"/>
</dbReference>
<dbReference type="Proteomes" id="UP000633943">
    <property type="component" value="Unassembled WGS sequence"/>
</dbReference>
<dbReference type="InterPro" id="IPR000014">
    <property type="entry name" value="PAS"/>
</dbReference>
<dbReference type="CDD" id="cd00130">
    <property type="entry name" value="PAS"/>
    <property type="match status" value="1"/>
</dbReference>
<keyword evidence="8" id="KW-0902">Two-component regulatory system</keyword>
<keyword evidence="9" id="KW-1133">Transmembrane helix</keyword>
<dbReference type="SMART" id="SM00086">
    <property type="entry name" value="PAC"/>
    <property type="match status" value="1"/>
</dbReference>
<dbReference type="SMART" id="SM00387">
    <property type="entry name" value="HATPase_c"/>
    <property type="match status" value="1"/>
</dbReference>
<evidence type="ECO:0000313" key="14">
    <source>
        <dbReference type="Proteomes" id="UP000633943"/>
    </source>
</evidence>
<evidence type="ECO:0000259" key="12">
    <source>
        <dbReference type="PROSITE" id="PS50113"/>
    </source>
</evidence>
<evidence type="ECO:0000313" key="13">
    <source>
        <dbReference type="EMBL" id="NMG14578.1"/>
    </source>
</evidence>
<keyword evidence="3" id="KW-0597">Phosphoprotein</keyword>
<feature type="domain" description="PAS" evidence="11">
    <location>
        <begin position="298"/>
        <end position="370"/>
    </location>
</feature>
<evidence type="ECO:0000256" key="4">
    <source>
        <dbReference type="ARBA" id="ARBA00022679"/>
    </source>
</evidence>
<dbReference type="InterPro" id="IPR003594">
    <property type="entry name" value="HATPase_dom"/>
</dbReference>
<evidence type="ECO:0000256" key="7">
    <source>
        <dbReference type="ARBA" id="ARBA00022840"/>
    </source>
</evidence>
<dbReference type="SMART" id="SM00091">
    <property type="entry name" value="PAS"/>
    <property type="match status" value="1"/>
</dbReference>
<dbReference type="SUPFAM" id="SSF55785">
    <property type="entry name" value="PYP-like sensor domain (PAS domain)"/>
    <property type="match status" value="1"/>
</dbReference>
<gene>
    <name evidence="13" type="ORF">GPA24_03295</name>
</gene>
<name>A0ABX1NRF6_9RHOO</name>
<feature type="domain" description="PAC" evidence="12">
    <location>
        <begin position="374"/>
        <end position="426"/>
    </location>
</feature>
<evidence type="ECO:0000256" key="6">
    <source>
        <dbReference type="ARBA" id="ARBA00022777"/>
    </source>
</evidence>
<keyword evidence="9" id="KW-0472">Membrane</keyword>
<keyword evidence="5" id="KW-0547">Nucleotide-binding</keyword>
<dbReference type="Gene3D" id="3.30.565.10">
    <property type="entry name" value="Histidine kinase-like ATPase, C-terminal domain"/>
    <property type="match status" value="1"/>
</dbReference>
<evidence type="ECO:0000256" key="1">
    <source>
        <dbReference type="ARBA" id="ARBA00000085"/>
    </source>
</evidence>
<dbReference type="InterPro" id="IPR004358">
    <property type="entry name" value="Sig_transdc_His_kin-like_C"/>
</dbReference>
<dbReference type="PRINTS" id="PR00344">
    <property type="entry name" value="BCTRLSENSOR"/>
</dbReference>
<evidence type="ECO:0000256" key="2">
    <source>
        <dbReference type="ARBA" id="ARBA00012438"/>
    </source>
</evidence>
<keyword evidence="6" id="KW-0418">Kinase</keyword>
<evidence type="ECO:0000256" key="9">
    <source>
        <dbReference type="SAM" id="Phobius"/>
    </source>
</evidence>
<protein>
    <recommendedName>
        <fullName evidence="2">histidine kinase</fullName>
        <ecNumber evidence="2">2.7.13.3</ecNumber>
    </recommendedName>
</protein>
<dbReference type="SMART" id="SM00388">
    <property type="entry name" value="HisKA"/>
    <property type="match status" value="1"/>
</dbReference>
<dbReference type="InterPro" id="IPR035965">
    <property type="entry name" value="PAS-like_dom_sf"/>
</dbReference>
<dbReference type="SUPFAM" id="SSF55874">
    <property type="entry name" value="ATPase domain of HSP90 chaperone/DNA topoisomerase II/histidine kinase"/>
    <property type="match status" value="1"/>
</dbReference>
<dbReference type="InterPro" id="IPR001610">
    <property type="entry name" value="PAC"/>
</dbReference>
<dbReference type="CDD" id="cd00082">
    <property type="entry name" value="HisKA"/>
    <property type="match status" value="1"/>
</dbReference>
<dbReference type="InterPro" id="IPR036097">
    <property type="entry name" value="HisK_dim/P_sf"/>
</dbReference>
<proteinExistence type="predicted"/>
<evidence type="ECO:0000256" key="5">
    <source>
        <dbReference type="ARBA" id="ARBA00022741"/>
    </source>
</evidence>
<dbReference type="NCBIfam" id="TIGR00229">
    <property type="entry name" value="sensory_box"/>
    <property type="match status" value="1"/>
</dbReference>
<organism evidence="13 14">
    <name type="scientific">Aromatoleum bremense</name>
    <dbReference type="NCBI Taxonomy" id="76115"/>
    <lineage>
        <taxon>Bacteria</taxon>
        <taxon>Pseudomonadati</taxon>
        <taxon>Pseudomonadota</taxon>
        <taxon>Betaproteobacteria</taxon>
        <taxon>Rhodocyclales</taxon>
        <taxon>Rhodocyclaceae</taxon>
        <taxon>Aromatoleum</taxon>
    </lineage>
</organism>
<dbReference type="InterPro" id="IPR000700">
    <property type="entry name" value="PAS-assoc_C"/>
</dbReference>
<reference evidence="13 14" key="1">
    <citation type="submission" date="2019-12" db="EMBL/GenBank/DDBJ databases">
        <title>Comparative genomics gives insights into the taxonomy of the Azoarcus-Aromatoleum group and reveals separate origins of nif in the plant-associated Azoarcus and non-plant-associated Aromatoleum sub-groups.</title>
        <authorList>
            <person name="Lafos M."/>
            <person name="Maluk M."/>
            <person name="Batista M."/>
            <person name="Junghare M."/>
            <person name="Carmona M."/>
            <person name="Faoro H."/>
            <person name="Cruz L.M."/>
            <person name="Battistoni F."/>
            <person name="De Souza E."/>
            <person name="Pedrosa F."/>
            <person name="Chen W.-M."/>
            <person name="Poole P.S."/>
            <person name="Dixon R.A."/>
            <person name="James E.K."/>
        </authorList>
    </citation>
    <scope>NUCLEOTIDE SEQUENCE [LARGE SCALE GENOMIC DNA]</scope>
    <source>
        <strain evidence="13 14">PbN1</strain>
    </source>
</reference>
<dbReference type="PROSITE" id="PS50113">
    <property type="entry name" value="PAC"/>
    <property type="match status" value="1"/>
</dbReference>
<feature type="transmembrane region" description="Helical" evidence="9">
    <location>
        <begin position="20"/>
        <end position="43"/>
    </location>
</feature>